<dbReference type="Proteomes" id="UP000245125">
    <property type="component" value="Unassembled WGS sequence"/>
</dbReference>
<dbReference type="InterPro" id="IPR036390">
    <property type="entry name" value="WH_DNA-bd_sf"/>
</dbReference>
<dbReference type="EMBL" id="OUUY01000071">
    <property type="protein sequence ID" value="SPQ00532.1"/>
    <property type="molecule type" value="Genomic_DNA"/>
</dbReference>
<organism evidence="1 2">
    <name type="scientific">Candidatus Sulfobium mesophilum</name>
    <dbReference type="NCBI Taxonomy" id="2016548"/>
    <lineage>
        <taxon>Bacteria</taxon>
        <taxon>Pseudomonadati</taxon>
        <taxon>Nitrospirota</taxon>
        <taxon>Nitrospiria</taxon>
        <taxon>Nitrospirales</taxon>
        <taxon>Nitrospiraceae</taxon>
        <taxon>Candidatus Sulfobium</taxon>
    </lineage>
</organism>
<evidence type="ECO:0000313" key="2">
    <source>
        <dbReference type="Proteomes" id="UP000245125"/>
    </source>
</evidence>
<sequence length="188" mass="20763">MSKQARDTLKSLFSSAIRADLLALLLNNPEERFYVREIATLLRKNPSGVKRELDNLEKMGIVASKKVANLKYFQAEKKSPLFSELKSLIAKSLGASGALKAALKNSGAKIAFIFGPYTESEDTATVDLFIVGRPSLGAEVLKDIEEKFGKKINTVIMDENEFKDKKDNADPELERLLSGDKILLTGKL</sequence>
<dbReference type="OrthoDB" id="8223306at2"/>
<dbReference type="SUPFAM" id="SSF46785">
    <property type="entry name" value="Winged helix' DNA-binding domain"/>
    <property type="match status" value="1"/>
</dbReference>
<accession>A0A2U3QGK3</accession>
<proteinExistence type="predicted"/>
<evidence type="ECO:0000313" key="1">
    <source>
        <dbReference type="EMBL" id="SPQ00532.1"/>
    </source>
</evidence>
<dbReference type="Gene3D" id="1.10.10.10">
    <property type="entry name" value="Winged helix-like DNA-binding domain superfamily/Winged helix DNA-binding domain"/>
    <property type="match status" value="1"/>
</dbReference>
<name>A0A2U3QGK3_9BACT</name>
<protein>
    <submittedName>
        <fullName evidence="1">Putative DNA polymerase subunit beta</fullName>
    </submittedName>
</protein>
<gene>
    <name evidence="1" type="ORF">NBG4_260027</name>
</gene>
<dbReference type="AlphaFoldDB" id="A0A2U3QGK3"/>
<dbReference type="InterPro" id="IPR036388">
    <property type="entry name" value="WH-like_DNA-bd_sf"/>
</dbReference>
<reference evidence="2" key="1">
    <citation type="submission" date="2018-03" db="EMBL/GenBank/DDBJ databases">
        <authorList>
            <person name="Zecchin S."/>
        </authorList>
    </citation>
    <scope>NUCLEOTIDE SEQUENCE [LARGE SCALE GENOMIC DNA]</scope>
</reference>
<keyword evidence="2" id="KW-1185">Reference proteome</keyword>